<dbReference type="PANTHER" id="PTHR35186:SF4">
    <property type="entry name" value="PRION-INHIBITION AND PROPAGATION HELO DOMAIN-CONTAINING PROTEIN"/>
    <property type="match status" value="1"/>
</dbReference>
<evidence type="ECO:0000313" key="2">
    <source>
        <dbReference type="EMBL" id="KAF2875880.1"/>
    </source>
</evidence>
<evidence type="ECO:0000313" key="3">
    <source>
        <dbReference type="Proteomes" id="UP000481861"/>
    </source>
</evidence>
<dbReference type="EMBL" id="JAADJZ010000004">
    <property type="protein sequence ID" value="KAF2875880.1"/>
    <property type="molecule type" value="Genomic_DNA"/>
</dbReference>
<feature type="domain" description="DUF7580" evidence="1">
    <location>
        <begin position="198"/>
        <end position="565"/>
    </location>
</feature>
<comment type="caution">
    <text evidence="2">The sequence shown here is derived from an EMBL/GenBank/DDBJ whole genome shotgun (WGS) entry which is preliminary data.</text>
</comment>
<dbReference type="OrthoDB" id="3565018at2759"/>
<gene>
    <name evidence="2" type="ORF">BDV95DRAFT_603280</name>
</gene>
<dbReference type="Pfam" id="PF24476">
    <property type="entry name" value="DUF7580"/>
    <property type="match status" value="1"/>
</dbReference>
<organism evidence="2 3">
    <name type="scientific">Massariosphaeria phaeospora</name>
    <dbReference type="NCBI Taxonomy" id="100035"/>
    <lineage>
        <taxon>Eukaryota</taxon>
        <taxon>Fungi</taxon>
        <taxon>Dikarya</taxon>
        <taxon>Ascomycota</taxon>
        <taxon>Pezizomycotina</taxon>
        <taxon>Dothideomycetes</taxon>
        <taxon>Pleosporomycetidae</taxon>
        <taxon>Pleosporales</taxon>
        <taxon>Pleosporales incertae sedis</taxon>
        <taxon>Massariosphaeria</taxon>
    </lineage>
</organism>
<dbReference type="AlphaFoldDB" id="A0A7C8MB17"/>
<evidence type="ECO:0000259" key="1">
    <source>
        <dbReference type="Pfam" id="PF24476"/>
    </source>
</evidence>
<keyword evidence="3" id="KW-1185">Reference proteome</keyword>
<protein>
    <recommendedName>
        <fullName evidence="1">DUF7580 domain-containing protein</fullName>
    </recommendedName>
</protein>
<reference evidence="2 3" key="1">
    <citation type="submission" date="2020-01" db="EMBL/GenBank/DDBJ databases">
        <authorList>
            <consortium name="DOE Joint Genome Institute"/>
            <person name="Haridas S."/>
            <person name="Albert R."/>
            <person name="Binder M."/>
            <person name="Bloem J."/>
            <person name="Labutti K."/>
            <person name="Salamov A."/>
            <person name="Andreopoulos B."/>
            <person name="Baker S.E."/>
            <person name="Barry K."/>
            <person name="Bills G."/>
            <person name="Bluhm B.H."/>
            <person name="Cannon C."/>
            <person name="Castanera R."/>
            <person name="Culley D.E."/>
            <person name="Daum C."/>
            <person name="Ezra D."/>
            <person name="Gonzalez J.B."/>
            <person name="Henrissat B."/>
            <person name="Kuo A."/>
            <person name="Liang C."/>
            <person name="Lipzen A."/>
            <person name="Lutzoni F."/>
            <person name="Magnuson J."/>
            <person name="Mondo S."/>
            <person name="Nolan M."/>
            <person name="Ohm R."/>
            <person name="Pangilinan J."/>
            <person name="Park H.-J.H."/>
            <person name="Ramirez L."/>
            <person name="Alfaro M."/>
            <person name="Sun H."/>
            <person name="Tritt A."/>
            <person name="Yoshinaga Y."/>
            <person name="Zwiers L.-H.L."/>
            <person name="Turgeon B.G."/>
            <person name="Goodwin S.B."/>
            <person name="Spatafora J.W."/>
            <person name="Crous P.W."/>
            <person name="Grigoriev I.V."/>
        </authorList>
    </citation>
    <scope>NUCLEOTIDE SEQUENCE [LARGE SCALE GENOMIC DNA]</scope>
    <source>
        <strain evidence="2 3">CBS 611.86</strain>
    </source>
</reference>
<dbReference type="PANTHER" id="PTHR35186">
    <property type="entry name" value="ANK_REP_REGION DOMAIN-CONTAINING PROTEIN"/>
    <property type="match status" value="1"/>
</dbReference>
<dbReference type="Proteomes" id="UP000481861">
    <property type="component" value="Unassembled WGS sequence"/>
</dbReference>
<dbReference type="InterPro" id="IPR056002">
    <property type="entry name" value="DUF7580"/>
</dbReference>
<name>A0A7C8MB17_9PLEO</name>
<sequence>MSGIETAGLVLGAVPLILASLEFYAKGIAVTRRCLKYEQQFNSLINELRTENVICTNTLNLLLKGIVKQQDMAEFLVDPRGKRWKDAEFDKRLQQRLGNSYGPYMATIGQLNHSAEIFRQKLKLDESWKPQFGDEQTFKKYYKRLDFSLKKSDYDDIMATIRRSNSSLHRMTTQTISLESLQTPSKPKGQPIPKFAVINDRAQGFHSALKSGWQCSCHSDHSVNLRLEHRMHQVQSDVSDESDDEESMKESFHVVFCYNHSARVPKYDSTQSTLQSGSPTQDPWSWEEAEVHITMDDQLELDTPNRAKGVRFTSKAKKAVSAALSPTPNLKPIYNLCAAISTLQKPQREVCLSLLADEYAKQKYGILIYPSKDPPLDTEGWTVSSLRTVLYDPAFARRNRLQLAVTLASSVLQLHETPWLDKSWGKDDILFIKRAGATAYDHPFVSQRSENDSSRTYGACETSSMSRIIRNQTLYALGISLIELWYSKPLSALAKSEDQAETDAMTEWNTADRLVEELYNEAGGRYSDAVRRCIRCDFDRRASSLMDTAFQRAVYQGVVVQLKETYDFM</sequence>
<accession>A0A7C8MB17</accession>
<proteinExistence type="predicted"/>